<dbReference type="EMBL" id="BTSY01000002">
    <property type="protein sequence ID" value="GMT14870.1"/>
    <property type="molecule type" value="Genomic_DNA"/>
</dbReference>
<dbReference type="InterPro" id="IPR003307">
    <property type="entry name" value="W2_domain"/>
</dbReference>
<dbReference type="PANTHER" id="PTHR45887">
    <property type="entry name" value="TRANSLATION INITIATION FACTOR EIF-2B SUBUNIT EPSILON"/>
    <property type="match status" value="1"/>
</dbReference>
<dbReference type="SUPFAM" id="SSF48371">
    <property type="entry name" value="ARM repeat"/>
    <property type="match status" value="1"/>
</dbReference>
<dbReference type="InterPro" id="IPR016024">
    <property type="entry name" value="ARM-type_fold"/>
</dbReference>
<proteinExistence type="predicted"/>
<evidence type="ECO:0000259" key="3">
    <source>
        <dbReference type="PROSITE" id="PS51363"/>
    </source>
</evidence>
<dbReference type="GO" id="GO:0005851">
    <property type="term" value="C:eukaryotic translation initiation factor 2B complex"/>
    <property type="evidence" value="ECO:0007669"/>
    <property type="project" value="TreeGrafter"/>
</dbReference>
<evidence type="ECO:0000256" key="2">
    <source>
        <dbReference type="ARBA" id="ARBA00044345"/>
    </source>
</evidence>
<name>A0AAV5V5K3_9BILA</name>
<evidence type="ECO:0000313" key="4">
    <source>
        <dbReference type="EMBL" id="GMT14870.1"/>
    </source>
</evidence>
<gene>
    <name evidence="4" type="ORF">PFISCL1PPCAC_6167</name>
</gene>
<feature type="domain" description="W2" evidence="3">
    <location>
        <begin position="463"/>
        <end position="634"/>
    </location>
</feature>
<dbReference type="AlphaFoldDB" id="A0AAV5V5K3"/>
<dbReference type="GO" id="GO:0005085">
    <property type="term" value="F:guanyl-nucleotide exchange factor activity"/>
    <property type="evidence" value="ECO:0007669"/>
    <property type="project" value="InterPro"/>
</dbReference>
<dbReference type="Proteomes" id="UP001432322">
    <property type="component" value="Unassembled WGS sequence"/>
</dbReference>
<dbReference type="GO" id="GO:0003743">
    <property type="term" value="F:translation initiation factor activity"/>
    <property type="evidence" value="ECO:0007669"/>
    <property type="project" value="TreeGrafter"/>
</dbReference>
<protein>
    <recommendedName>
        <fullName evidence="1">Translation initiation factor eIF2B subunit epsilon</fullName>
    </recommendedName>
    <alternativeName>
        <fullName evidence="2">eIF2B GDP-GTP exchange factor subunit epsilon</fullName>
    </alternativeName>
</protein>
<evidence type="ECO:0000256" key="1">
    <source>
        <dbReference type="ARBA" id="ARBA00044144"/>
    </source>
</evidence>
<dbReference type="InterPro" id="IPR044123">
    <property type="entry name" value="W2_eIF2B_epsilon"/>
</dbReference>
<dbReference type="InterPro" id="IPR029044">
    <property type="entry name" value="Nucleotide-diphossugar_trans"/>
</dbReference>
<organism evidence="4 5">
    <name type="scientific">Pristionchus fissidentatus</name>
    <dbReference type="NCBI Taxonomy" id="1538716"/>
    <lineage>
        <taxon>Eukaryota</taxon>
        <taxon>Metazoa</taxon>
        <taxon>Ecdysozoa</taxon>
        <taxon>Nematoda</taxon>
        <taxon>Chromadorea</taxon>
        <taxon>Rhabditida</taxon>
        <taxon>Rhabditina</taxon>
        <taxon>Diplogasteromorpha</taxon>
        <taxon>Diplogasteroidea</taxon>
        <taxon>Neodiplogasteridae</taxon>
        <taxon>Pristionchus</taxon>
    </lineage>
</organism>
<dbReference type="CDD" id="cd11558">
    <property type="entry name" value="W2_eIF2B_epsilon"/>
    <property type="match status" value="1"/>
</dbReference>
<accession>A0AAV5V5K3</accession>
<dbReference type="Gene3D" id="3.90.550.10">
    <property type="entry name" value="Spore Coat Polysaccharide Biosynthesis Protein SpsA, Chain A"/>
    <property type="match status" value="1"/>
</dbReference>
<evidence type="ECO:0000313" key="5">
    <source>
        <dbReference type="Proteomes" id="UP001432322"/>
    </source>
</evidence>
<dbReference type="PANTHER" id="PTHR45887:SF1">
    <property type="entry name" value="TRANSLATION INITIATION FACTOR EIF-2B SUBUNIT EPSILON"/>
    <property type="match status" value="1"/>
</dbReference>
<keyword evidence="5" id="KW-1185">Reference proteome</keyword>
<comment type="caution">
    <text evidence="4">The sequence shown here is derived from an EMBL/GenBank/DDBJ whole genome shotgun (WGS) entry which is preliminary data.</text>
</comment>
<sequence length="637" mass="71545">MPPKDDSKNQDNQRLAAVILAESFEPRFNAITSSKSFGEIEICNVRAIDYSLRWISHCDIANVVIVTSEKNAYAYQNTESSWKGIFDSVTVVICQNAQSIGDALREVESRNVVSGHFLLIPSPVSFCSSTLQNQIKAFKQRFKKDRNAVMSLIYCESRVDGTTVAVNENGRMVAFHSQSDPSKLDSEQNEFGDSVKVRKDVIDTGISICSLQALAHFTDNFDFQTRDEVIRHILVNEDIMLQYVNVEVLPPFESAVSVFDYCGLIRSNGQLISRWFHPIQPLKKNSTLLFNSGNIITSGRQRVRVDGWNAFIGEEVTLGLRAFLVSSSIGNKSNIGSSARLIDCLVSDGCSIGDEINLEQVFLAENVTIAKGQIIPKNVVIGPNVKLDGSITIPEGSLIACCAPDEDMEDVVESTKLADGVYSWRVKNGCDWWKGEWIGKEEDDEDVNNEVKVVKEGEEEEDEEEEYDVEKIFTDEVYDSLHASLGLDKISNETVKKMIVEINSSKIAYNITMDRVATLLFVAFLRLPNSNNSFATLKQRIDNYTGLFKNYYAKTESQYSLLEGMNEHLTACPSFSPLVAKTVHYLWDSELVSEEVILEWNSDVMEEDKEAKILALVKNVIEFLQQSDDEDDEEEEE</sequence>
<reference evidence="4" key="1">
    <citation type="submission" date="2023-10" db="EMBL/GenBank/DDBJ databases">
        <title>Genome assembly of Pristionchus species.</title>
        <authorList>
            <person name="Yoshida K."/>
            <person name="Sommer R.J."/>
        </authorList>
    </citation>
    <scope>NUCLEOTIDE SEQUENCE</scope>
    <source>
        <strain evidence="4">RS5133</strain>
    </source>
</reference>
<dbReference type="Pfam" id="PF02020">
    <property type="entry name" value="W2"/>
    <property type="match status" value="1"/>
</dbReference>
<dbReference type="SUPFAM" id="SSF53448">
    <property type="entry name" value="Nucleotide-diphospho-sugar transferases"/>
    <property type="match status" value="1"/>
</dbReference>
<dbReference type="GO" id="GO:0031369">
    <property type="term" value="F:translation initiation factor binding"/>
    <property type="evidence" value="ECO:0007669"/>
    <property type="project" value="InterPro"/>
</dbReference>
<dbReference type="InterPro" id="IPR051956">
    <property type="entry name" value="eIF2B_epsilon"/>
</dbReference>
<dbReference type="Gene3D" id="2.160.10.10">
    <property type="entry name" value="Hexapeptide repeat proteins"/>
    <property type="match status" value="1"/>
</dbReference>
<dbReference type="Gene3D" id="1.25.40.180">
    <property type="match status" value="1"/>
</dbReference>
<dbReference type="PROSITE" id="PS51363">
    <property type="entry name" value="W2"/>
    <property type="match status" value="1"/>
</dbReference>
<dbReference type="SMART" id="SM00515">
    <property type="entry name" value="eIF5C"/>
    <property type="match status" value="1"/>
</dbReference>